<dbReference type="EMBL" id="AGEJ01000013">
    <property type="protein sequence ID" value="EMD16815.1"/>
    <property type="molecule type" value="Genomic_DNA"/>
</dbReference>
<gene>
    <name evidence="2" type="ORF">HMPREF9943_00857</name>
</gene>
<dbReference type="SUPFAM" id="SSF48452">
    <property type="entry name" value="TPR-like"/>
    <property type="match status" value="1"/>
</dbReference>
<proteinExistence type="predicted"/>
<dbReference type="BioCyc" id="ECAT999415-HMP:GTTI-880-MONOMER"/>
<dbReference type="Proteomes" id="UP000011758">
    <property type="component" value="Unassembled WGS sequence"/>
</dbReference>
<name>M2Q1K8_9FIRM</name>
<keyword evidence="1" id="KW-1133">Transmembrane helix</keyword>
<evidence type="ECO:0000256" key="1">
    <source>
        <dbReference type="SAM" id="Phobius"/>
    </source>
</evidence>
<keyword evidence="1" id="KW-0812">Transmembrane</keyword>
<feature type="transmembrane region" description="Helical" evidence="1">
    <location>
        <begin position="37"/>
        <end position="56"/>
    </location>
</feature>
<evidence type="ECO:0000313" key="3">
    <source>
        <dbReference type="Proteomes" id="UP000011758"/>
    </source>
</evidence>
<keyword evidence="3" id="KW-1185">Reference proteome</keyword>
<keyword evidence="1" id="KW-0472">Membrane</keyword>
<protein>
    <submittedName>
        <fullName evidence="2">Uncharacterized protein</fullName>
    </submittedName>
</protein>
<evidence type="ECO:0000313" key="2">
    <source>
        <dbReference type="EMBL" id="EMD16815.1"/>
    </source>
</evidence>
<dbReference type="InterPro" id="IPR011990">
    <property type="entry name" value="TPR-like_helical_dom_sf"/>
</dbReference>
<dbReference type="AlphaFoldDB" id="M2Q1K8"/>
<dbReference type="RefSeq" id="WP_004802378.1">
    <property type="nucleotide sequence ID" value="NZ_KB446647.1"/>
</dbReference>
<organism evidence="2 3">
    <name type="scientific">Eggerthia catenaformis OT 569 = DSM 20559</name>
    <dbReference type="NCBI Taxonomy" id="999415"/>
    <lineage>
        <taxon>Bacteria</taxon>
        <taxon>Bacillati</taxon>
        <taxon>Bacillota</taxon>
        <taxon>Erysipelotrichia</taxon>
        <taxon>Erysipelotrichales</taxon>
        <taxon>Coprobacillaceae</taxon>
        <taxon>Eggerthia</taxon>
    </lineage>
</organism>
<accession>M2Q1K8</accession>
<feature type="transmembrane region" description="Helical" evidence="1">
    <location>
        <begin position="12"/>
        <end position="31"/>
    </location>
</feature>
<sequence length="250" mass="30402">MSYFKDLKNIFYYTLGFGGFIAWCIVLLFQLEFFYILVFYSMLISSVYLLLTIIEFTRIKKIRKLKENCCMREYLKEIESFDMGGTTVKQRIAHTVDRAIAYLDLGNYNEFLILMNQVFEYGRKKNDQRILVNYFYNLALYYLLVNQLSKSKEYLEYTKSYVSSLTKSQQKFYSQNIEYLNHIIAFKEGDDRYIEFYLYGVLRNRLNNYGRVIDHFYLYEFYKFRNDPRAEQHKQFILAYSNDLNYKNML</sequence>
<comment type="caution">
    <text evidence="2">The sequence shown here is derived from an EMBL/GenBank/DDBJ whole genome shotgun (WGS) entry which is preliminary data.</text>
</comment>
<dbReference type="STRING" id="999415.HMPREF9943_00857"/>
<reference evidence="2 3" key="1">
    <citation type="submission" date="2013-02" db="EMBL/GenBank/DDBJ databases">
        <title>The Genome Sequence of Lactobacillus catenaformis F0143.</title>
        <authorList>
            <consortium name="The Broad Institute Genome Sequencing Platform"/>
            <person name="Earl A."/>
            <person name="Ward D."/>
            <person name="Feldgarden M."/>
            <person name="Gevers D."/>
            <person name="Izard J."/>
            <person name="Blanton J.M."/>
            <person name="Mathney J."/>
            <person name="Dewhirst F.E."/>
            <person name="Young S.K."/>
            <person name="Zeng Q."/>
            <person name="Gargeya S."/>
            <person name="Fitzgerald M."/>
            <person name="Haas B."/>
            <person name="Abouelleil A."/>
            <person name="Alvarado L."/>
            <person name="Arachchi H.M."/>
            <person name="Berlin A."/>
            <person name="Chapman S.B."/>
            <person name="Gearin G."/>
            <person name="Goldberg J."/>
            <person name="Griggs A."/>
            <person name="Gujja S."/>
            <person name="Hansen M."/>
            <person name="Heiman D."/>
            <person name="Howarth C."/>
            <person name="Larimer J."/>
            <person name="Lui A."/>
            <person name="MacDonald P.J.P."/>
            <person name="McCowen C."/>
            <person name="Montmayeur A."/>
            <person name="Murphy C."/>
            <person name="Neiman D."/>
            <person name="Pearson M."/>
            <person name="Priest M."/>
            <person name="Roberts A."/>
            <person name="Saif S."/>
            <person name="Shea T."/>
            <person name="Sisk P."/>
            <person name="Stolte C."/>
            <person name="Sykes S."/>
            <person name="Wortman J."/>
            <person name="Nusbaum C."/>
            <person name="Birren B."/>
        </authorList>
    </citation>
    <scope>NUCLEOTIDE SEQUENCE [LARGE SCALE GENOMIC DNA]</scope>
    <source>
        <strain evidence="2 3">OT 569</strain>
    </source>
</reference>